<organism evidence="1 2">
    <name type="scientific">Sphaerosporella brunnea</name>
    <dbReference type="NCBI Taxonomy" id="1250544"/>
    <lineage>
        <taxon>Eukaryota</taxon>
        <taxon>Fungi</taxon>
        <taxon>Dikarya</taxon>
        <taxon>Ascomycota</taxon>
        <taxon>Pezizomycotina</taxon>
        <taxon>Pezizomycetes</taxon>
        <taxon>Pezizales</taxon>
        <taxon>Pyronemataceae</taxon>
        <taxon>Sphaerosporella</taxon>
    </lineage>
</organism>
<dbReference type="InParanoid" id="A0A5J5F2F8"/>
<reference evidence="1 2" key="1">
    <citation type="submission" date="2019-09" db="EMBL/GenBank/DDBJ databases">
        <title>Draft genome of the ectomycorrhizal ascomycete Sphaerosporella brunnea.</title>
        <authorList>
            <consortium name="DOE Joint Genome Institute"/>
            <person name="Benucci G.M."/>
            <person name="Marozzi G."/>
            <person name="Antonielli L."/>
            <person name="Sanchez S."/>
            <person name="Marco P."/>
            <person name="Wang X."/>
            <person name="Falini L.B."/>
            <person name="Barry K."/>
            <person name="Haridas S."/>
            <person name="Lipzen A."/>
            <person name="Labutti K."/>
            <person name="Grigoriev I.V."/>
            <person name="Murat C."/>
            <person name="Martin F."/>
            <person name="Albertini E."/>
            <person name="Donnini D."/>
            <person name="Bonito G."/>
        </authorList>
    </citation>
    <scope>NUCLEOTIDE SEQUENCE [LARGE SCALE GENOMIC DNA]</scope>
    <source>
        <strain evidence="1 2">Sb_GMNB300</strain>
    </source>
</reference>
<dbReference type="AlphaFoldDB" id="A0A5J5F2F8"/>
<keyword evidence="2" id="KW-1185">Reference proteome</keyword>
<gene>
    <name evidence="1" type="ORF">FN846DRAFT_579980</name>
</gene>
<comment type="caution">
    <text evidence="1">The sequence shown here is derived from an EMBL/GenBank/DDBJ whole genome shotgun (WGS) entry which is preliminary data.</text>
</comment>
<sequence>MIINPHVDFHWRGLWTAESNYHDGPSNSLLVGRNRLRSLAGMFWFRAFPGLLSRYNRYRRPLCRWVLMHEYYFGSLVHAAAVCETLDFGEPPPPIVFRLKAGVVCNIQLTSATEANPTRLASGDNYNHYSVFLTRTQLHFAPLRKSTLIQSARAQPLNSQFCFLLNTTFENHHNHHPIMLLIERREAPESYESRSVVGNSPGAPRHSGWVAKPHQNKAFPSAFGEFGAQNDMVIM</sequence>
<evidence type="ECO:0000313" key="2">
    <source>
        <dbReference type="Proteomes" id="UP000326924"/>
    </source>
</evidence>
<name>A0A5J5F2F8_9PEZI</name>
<dbReference type="EMBL" id="VXIS01000052">
    <property type="protein sequence ID" value="KAA8909943.1"/>
    <property type="molecule type" value="Genomic_DNA"/>
</dbReference>
<dbReference type="Proteomes" id="UP000326924">
    <property type="component" value="Unassembled WGS sequence"/>
</dbReference>
<evidence type="ECO:0000313" key="1">
    <source>
        <dbReference type="EMBL" id="KAA8909943.1"/>
    </source>
</evidence>
<proteinExistence type="predicted"/>
<protein>
    <submittedName>
        <fullName evidence="1">Uncharacterized protein</fullName>
    </submittedName>
</protein>
<accession>A0A5J5F2F8</accession>